<feature type="signal peptide" evidence="1">
    <location>
        <begin position="1"/>
        <end position="23"/>
    </location>
</feature>
<comment type="caution">
    <text evidence="2">The sequence shown here is derived from an EMBL/GenBank/DDBJ whole genome shotgun (WGS) entry which is preliminary data.</text>
</comment>
<sequence>MKKLVSLVFAFAMMATFVTTSEASVKFSGDAMVRPRYESYEFKGDFNKQADDLYWLYRVRLHVAADLGEGYYAKAMLASESPGWFAAVGGKGSFPETLAEDFGISQFYFGRMMENSHYTMGKMPLNSLNNPIFDLAVYPFQPLEIPYFLYNNDRVFALNYGTKVGPGELNATLCVLDNDMQEDDVFEDSYAIHLIYKTNIGDVTIDPQILAAITDSDLIGSHSMYTPLRDVIGVDHRGDYENITPWTFGTNVVIPAGDTKFTLSGFYTYVDEDDINYDGYLFRVKAQHGPVTAWIDYNSTEDESYGRSDDYANMFVWAQYNYKVYESAMGSFTLSPTVRYLSSEFNNDSIEFNRLRTELWAQVKF</sequence>
<evidence type="ECO:0000313" key="3">
    <source>
        <dbReference type="Proteomes" id="UP000246278"/>
    </source>
</evidence>
<dbReference type="AlphaFoldDB" id="A0A317T5C4"/>
<reference evidence="3" key="1">
    <citation type="submission" date="2017-10" db="EMBL/GenBank/DDBJ databases">
        <authorList>
            <person name="Gaisin V.A."/>
            <person name="Rysina M.S."/>
            <person name="Grouzdev D.S."/>
        </authorList>
    </citation>
    <scope>NUCLEOTIDE SEQUENCE [LARGE SCALE GENOMIC DNA]</scope>
    <source>
        <strain evidence="3">V1</strain>
    </source>
</reference>
<feature type="chain" id="PRO_5016278515" description="Porin" evidence="1">
    <location>
        <begin position="24"/>
        <end position="365"/>
    </location>
</feature>
<organism evidence="2 3">
    <name type="scientific">Prosthecochloris marina</name>
    <dbReference type="NCBI Taxonomy" id="2017681"/>
    <lineage>
        <taxon>Bacteria</taxon>
        <taxon>Pseudomonadati</taxon>
        <taxon>Chlorobiota</taxon>
        <taxon>Chlorobiia</taxon>
        <taxon>Chlorobiales</taxon>
        <taxon>Chlorobiaceae</taxon>
        <taxon>Prosthecochloris</taxon>
    </lineage>
</organism>
<accession>A0A317T5C4</accession>
<evidence type="ECO:0008006" key="4">
    <source>
        <dbReference type="Google" id="ProtNLM"/>
    </source>
</evidence>
<name>A0A317T5C4_9CHLB</name>
<evidence type="ECO:0000313" key="2">
    <source>
        <dbReference type="EMBL" id="PWW81430.1"/>
    </source>
</evidence>
<protein>
    <recommendedName>
        <fullName evidence="4">Porin</fullName>
    </recommendedName>
</protein>
<gene>
    <name evidence="2" type="ORF">CR164_10380</name>
</gene>
<dbReference type="Proteomes" id="UP000246278">
    <property type="component" value="Unassembled WGS sequence"/>
</dbReference>
<dbReference type="RefSeq" id="WP_110023924.1">
    <property type="nucleotide sequence ID" value="NZ_PDNZ01000007.1"/>
</dbReference>
<dbReference type="EMBL" id="PDNZ01000007">
    <property type="protein sequence ID" value="PWW81430.1"/>
    <property type="molecule type" value="Genomic_DNA"/>
</dbReference>
<keyword evidence="3" id="KW-1185">Reference proteome</keyword>
<evidence type="ECO:0000256" key="1">
    <source>
        <dbReference type="SAM" id="SignalP"/>
    </source>
</evidence>
<dbReference type="SUPFAM" id="SSF56935">
    <property type="entry name" value="Porins"/>
    <property type="match status" value="1"/>
</dbReference>
<dbReference type="OrthoDB" id="596847at2"/>
<proteinExistence type="predicted"/>
<keyword evidence="1" id="KW-0732">Signal</keyword>